<dbReference type="Proteomes" id="UP000249590">
    <property type="component" value="Unassembled WGS sequence"/>
</dbReference>
<accession>A0A8B2NKR8</accession>
<comment type="caution">
    <text evidence="1">The sequence shown here is derived from an EMBL/GenBank/DDBJ whole genome shotgun (WGS) entry which is preliminary data.</text>
</comment>
<evidence type="ECO:0000313" key="1">
    <source>
        <dbReference type="EMBL" id="RAI00205.1"/>
    </source>
</evidence>
<reference evidence="1 2" key="1">
    <citation type="submission" date="2018-05" db="EMBL/GenBank/DDBJ databases">
        <title>Acuticoccus sediminis sp. nov., isolated from deep-sea sediment of Indian Ocean.</title>
        <authorList>
            <person name="Liu X."/>
            <person name="Lai Q."/>
            <person name="Du Y."/>
            <person name="Sun F."/>
            <person name="Zhang X."/>
            <person name="Wang S."/>
            <person name="Shao Z."/>
        </authorList>
    </citation>
    <scope>NUCLEOTIDE SEQUENCE [LARGE SCALE GENOMIC DNA]</scope>
    <source>
        <strain evidence="1 2">PTG4-2</strain>
    </source>
</reference>
<dbReference type="EMBL" id="QHHQ01000004">
    <property type="protein sequence ID" value="RAI00205.1"/>
    <property type="molecule type" value="Genomic_DNA"/>
</dbReference>
<evidence type="ECO:0000313" key="2">
    <source>
        <dbReference type="Proteomes" id="UP000249590"/>
    </source>
</evidence>
<dbReference type="AlphaFoldDB" id="A0A8B2NKR8"/>
<dbReference type="RefSeq" id="WP_111348872.1">
    <property type="nucleotide sequence ID" value="NZ_JAIWKD010000007.1"/>
</dbReference>
<dbReference type="OrthoDB" id="7363684at2"/>
<organism evidence="1 2">
    <name type="scientific">Acuticoccus sediminis</name>
    <dbReference type="NCBI Taxonomy" id="2184697"/>
    <lineage>
        <taxon>Bacteria</taxon>
        <taxon>Pseudomonadati</taxon>
        <taxon>Pseudomonadota</taxon>
        <taxon>Alphaproteobacteria</taxon>
        <taxon>Hyphomicrobiales</taxon>
        <taxon>Amorphaceae</taxon>
        <taxon>Acuticoccus</taxon>
    </lineage>
</organism>
<gene>
    <name evidence="1" type="ORF">DLJ53_21095</name>
</gene>
<dbReference type="InterPro" id="IPR045471">
    <property type="entry name" value="DUF6494"/>
</dbReference>
<name>A0A8B2NKR8_9HYPH</name>
<protein>
    <submittedName>
        <fullName evidence="1">Uncharacterized protein</fullName>
    </submittedName>
</protein>
<dbReference type="Pfam" id="PF20104">
    <property type="entry name" value="DUF6494"/>
    <property type="match status" value="1"/>
</dbReference>
<sequence length="74" mass="7815">MTDTTPDAFNMSLRKFLKTVGVTSQREIEEAVRAAREAGALPAGPVSAKVTLTVESLGLTHEVDGSIDMPADGR</sequence>
<keyword evidence="2" id="KW-1185">Reference proteome</keyword>
<proteinExistence type="predicted"/>